<dbReference type="EMBL" id="PDNB01000040">
    <property type="protein sequence ID" value="PGH13912.1"/>
    <property type="molecule type" value="Genomic_DNA"/>
</dbReference>
<gene>
    <name evidence="3" type="ORF">AJ79_03327</name>
</gene>
<dbReference type="AlphaFoldDB" id="A0A2B7XZ60"/>
<evidence type="ECO:0000313" key="3">
    <source>
        <dbReference type="EMBL" id="PGH13912.1"/>
    </source>
</evidence>
<proteinExistence type="predicted"/>
<keyword evidence="1" id="KW-0175">Coiled coil</keyword>
<feature type="region of interest" description="Disordered" evidence="2">
    <location>
        <begin position="1"/>
        <end position="44"/>
    </location>
</feature>
<sequence length="115" mass="13358">MSKKKKRKPDDDLHDKPKRRVSRRLRGQETDASEKGAGLASTETLTPGRKAYWLELQQEIQVLEDACTTIHESRRLKMKKVEEIKKELEDLAREQDENNIKIKRKKSEAAALFQG</sequence>
<feature type="coiled-coil region" evidence="1">
    <location>
        <begin position="74"/>
        <end position="108"/>
    </location>
</feature>
<feature type="compositionally biased region" description="Basic residues" evidence="2">
    <location>
        <begin position="16"/>
        <end position="25"/>
    </location>
</feature>
<accession>A0A2B7XZ60</accession>
<name>A0A2B7XZ60_9EURO</name>
<evidence type="ECO:0000313" key="4">
    <source>
        <dbReference type="Proteomes" id="UP000223968"/>
    </source>
</evidence>
<comment type="caution">
    <text evidence="3">The sequence shown here is derived from an EMBL/GenBank/DDBJ whole genome shotgun (WGS) entry which is preliminary data.</text>
</comment>
<evidence type="ECO:0000256" key="2">
    <source>
        <dbReference type="SAM" id="MobiDB-lite"/>
    </source>
</evidence>
<reference evidence="3 4" key="1">
    <citation type="submission" date="2017-10" db="EMBL/GenBank/DDBJ databases">
        <title>Comparative genomics in systemic dimorphic fungi from Ajellomycetaceae.</title>
        <authorList>
            <person name="Munoz J.F."/>
            <person name="Mcewen J.G."/>
            <person name="Clay O.K."/>
            <person name="Cuomo C.A."/>
        </authorList>
    </citation>
    <scope>NUCLEOTIDE SEQUENCE [LARGE SCALE GENOMIC DNA]</scope>
    <source>
        <strain evidence="3 4">UAMH5409</strain>
    </source>
</reference>
<organism evidence="3 4">
    <name type="scientific">Helicocarpus griseus UAMH5409</name>
    <dbReference type="NCBI Taxonomy" id="1447875"/>
    <lineage>
        <taxon>Eukaryota</taxon>
        <taxon>Fungi</taxon>
        <taxon>Dikarya</taxon>
        <taxon>Ascomycota</taxon>
        <taxon>Pezizomycotina</taxon>
        <taxon>Eurotiomycetes</taxon>
        <taxon>Eurotiomycetidae</taxon>
        <taxon>Onygenales</taxon>
        <taxon>Ajellomycetaceae</taxon>
        <taxon>Helicocarpus</taxon>
    </lineage>
</organism>
<dbReference type="Proteomes" id="UP000223968">
    <property type="component" value="Unassembled WGS sequence"/>
</dbReference>
<keyword evidence="4" id="KW-1185">Reference proteome</keyword>
<protein>
    <submittedName>
        <fullName evidence="3">Uncharacterized protein</fullName>
    </submittedName>
</protein>
<evidence type="ECO:0000256" key="1">
    <source>
        <dbReference type="SAM" id="Coils"/>
    </source>
</evidence>